<dbReference type="AlphaFoldDB" id="A0A183KQV8"/>
<proteinExistence type="predicted"/>
<sequence>LRNHPCFGDATALDGLISQLRTELENDCSLHGSSRNRNFNETAVIQDPLSGPVLSISETCPVVDSNPIIPETVCAHSDLFNSQKEDALLNVHEIVAVTAHEETENKLSSALNAAAPNGVHHSAILFVLPGNMSDASNDNQEPSAVLMDADYHSDPLYNSDVPNKFDHSISEESNSDLISSVVDPHHPASSSRLSIE</sequence>
<dbReference type="WBParaSite" id="SCUD_0001744601-mRNA-1">
    <property type="protein sequence ID" value="SCUD_0001744601-mRNA-1"/>
    <property type="gene ID" value="SCUD_0001744601"/>
</dbReference>
<evidence type="ECO:0000256" key="1">
    <source>
        <dbReference type="SAM" id="MobiDB-lite"/>
    </source>
</evidence>
<evidence type="ECO:0000313" key="2">
    <source>
        <dbReference type="WBParaSite" id="SCUD_0001744601-mRNA-1"/>
    </source>
</evidence>
<feature type="region of interest" description="Disordered" evidence="1">
    <location>
        <begin position="157"/>
        <end position="196"/>
    </location>
</feature>
<name>A0A183KQV8_9TREM</name>
<reference evidence="2" key="1">
    <citation type="submission" date="2016-06" db="UniProtKB">
        <authorList>
            <consortium name="WormBaseParasite"/>
        </authorList>
    </citation>
    <scope>IDENTIFICATION</scope>
</reference>
<accession>A0A183KQV8</accession>
<organism evidence="2">
    <name type="scientific">Schistosoma curassoni</name>
    <dbReference type="NCBI Taxonomy" id="6186"/>
    <lineage>
        <taxon>Eukaryota</taxon>
        <taxon>Metazoa</taxon>
        <taxon>Spiralia</taxon>
        <taxon>Lophotrochozoa</taxon>
        <taxon>Platyhelminthes</taxon>
        <taxon>Trematoda</taxon>
        <taxon>Digenea</taxon>
        <taxon>Strigeidida</taxon>
        <taxon>Schistosomatoidea</taxon>
        <taxon>Schistosomatidae</taxon>
        <taxon>Schistosoma</taxon>
    </lineage>
</organism>
<protein>
    <submittedName>
        <fullName evidence="2">HSF1 protein</fullName>
    </submittedName>
</protein>